<proteinExistence type="predicted"/>
<accession>A0A0B7AFY1</accession>
<evidence type="ECO:0000256" key="1">
    <source>
        <dbReference type="SAM" id="MobiDB-lite"/>
    </source>
</evidence>
<dbReference type="AlphaFoldDB" id="A0A0B7AFY1"/>
<dbReference type="EMBL" id="HACG01032828">
    <property type="protein sequence ID" value="CEK79693.1"/>
    <property type="molecule type" value="Transcribed_RNA"/>
</dbReference>
<gene>
    <name evidence="2" type="primary">ORF116888</name>
</gene>
<feature type="region of interest" description="Disordered" evidence="1">
    <location>
        <begin position="66"/>
        <end position="96"/>
    </location>
</feature>
<protein>
    <submittedName>
        <fullName evidence="2">Uncharacterized protein</fullName>
    </submittedName>
</protein>
<feature type="non-terminal residue" evidence="2">
    <location>
        <position position="1"/>
    </location>
</feature>
<sequence>SVLIRQAIAPRDHRNPLIYQLADYQFLLMQTCKLSHCRKHRTVDPHNLWRMKILIEDIPKNRSLQASTEIQTQQWSKKTVSQRATGGQQYLPLPPS</sequence>
<evidence type="ECO:0000313" key="2">
    <source>
        <dbReference type="EMBL" id="CEK79693.1"/>
    </source>
</evidence>
<name>A0A0B7AFY1_9EUPU</name>
<organism evidence="2">
    <name type="scientific">Arion vulgaris</name>
    <dbReference type="NCBI Taxonomy" id="1028688"/>
    <lineage>
        <taxon>Eukaryota</taxon>
        <taxon>Metazoa</taxon>
        <taxon>Spiralia</taxon>
        <taxon>Lophotrochozoa</taxon>
        <taxon>Mollusca</taxon>
        <taxon>Gastropoda</taxon>
        <taxon>Heterobranchia</taxon>
        <taxon>Euthyneura</taxon>
        <taxon>Panpulmonata</taxon>
        <taxon>Eupulmonata</taxon>
        <taxon>Stylommatophora</taxon>
        <taxon>Helicina</taxon>
        <taxon>Arionoidea</taxon>
        <taxon>Arionidae</taxon>
        <taxon>Arion</taxon>
    </lineage>
</organism>
<feature type="compositionally biased region" description="Polar residues" evidence="1">
    <location>
        <begin position="66"/>
        <end position="88"/>
    </location>
</feature>
<reference evidence="2" key="1">
    <citation type="submission" date="2014-12" db="EMBL/GenBank/DDBJ databases">
        <title>Insight into the proteome of Arion vulgaris.</title>
        <authorList>
            <person name="Aradska J."/>
            <person name="Bulat T."/>
            <person name="Smidak R."/>
            <person name="Sarate P."/>
            <person name="Gangsoo J."/>
            <person name="Sialana F."/>
            <person name="Bilban M."/>
            <person name="Lubec G."/>
        </authorList>
    </citation>
    <scope>NUCLEOTIDE SEQUENCE</scope>
    <source>
        <tissue evidence="2">Skin</tissue>
    </source>
</reference>